<evidence type="ECO:0000313" key="2">
    <source>
        <dbReference type="Proteomes" id="UP000616114"/>
    </source>
</evidence>
<gene>
    <name evidence="1" type="ORF">GCM10011333_01470</name>
</gene>
<sequence length="190" mass="20169">MTETTTLRRAIIIHGYLATPRDHWFPWLAEQLAATGAHVRIPELPAPDSPDPVGWQRAVGECLGTPDGGTAVIAHSLGGLAILRHLATLRGPWELGALVLVAPFAEPLPSLPELDAHIGDGAAVEGIERHLGRLLVIRSDADELVLPCQTDRLARRLGTEPVVVPDAGHFLGADGVTELPPVLGFLVDEG</sequence>
<dbReference type="GO" id="GO:0016787">
    <property type="term" value="F:hydrolase activity"/>
    <property type="evidence" value="ECO:0007669"/>
    <property type="project" value="InterPro"/>
</dbReference>
<evidence type="ECO:0000313" key="1">
    <source>
        <dbReference type="EMBL" id="GGA02616.1"/>
    </source>
</evidence>
<dbReference type="Pfam" id="PF06821">
    <property type="entry name" value="Ser_hydrolase"/>
    <property type="match status" value="1"/>
</dbReference>
<reference evidence="1" key="1">
    <citation type="journal article" date="2014" name="Int. J. Syst. Evol. Microbiol.">
        <title>Complete genome sequence of Corynebacterium casei LMG S-19264T (=DSM 44701T), isolated from a smear-ripened cheese.</title>
        <authorList>
            <consortium name="US DOE Joint Genome Institute (JGI-PGF)"/>
            <person name="Walter F."/>
            <person name="Albersmeier A."/>
            <person name="Kalinowski J."/>
            <person name="Ruckert C."/>
        </authorList>
    </citation>
    <scope>NUCLEOTIDE SEQUENCE</scope>
    <source>
        <strain evidence="1">CGMCC 1.12785</strain>
    </source>
</reference>
<dbReference type="AlphaFoldDB" id="A0A8J2TV13"/>
<reference evidence="1" key="2">
    <citation type="submission" date="2020-09" db="EMBL/GenBank/DDBJ databases">
        <authorList>
            <person name="Sun Q."/>
            <person name="Zhou Y."/>
        </authorList>
    </citation>
    <scope>NUCLEOTIDE SEQUENCE</scope>
    <source>
        <strain evidence="1">CGMCC 1.12785</strain>
    </source>
</reference>
<accession>A0A8J2TV13</accession>
<proteinExistence type="predicted"/>
<dbReference type="SUPFAM" id="SSF53474">
    <property type="entry name" value="alpha/beta-Hydrolases"/>
    <property type="match status" value="1"/>
</dbReference>
<evidence type="ECO:0008006" key="3">
    <source>
        <dbReference type="Google" id="ProtNLM"/>
    </source>
</evidence>
<dbReference type="RefSeq" id="WP_188549007.1">
    <property type="nucleotide sequence ID" value="NZ_BMFY01000001.1"/>
</dbReference>
<dbReference type="InterPro" id="IPR029058">
    <property type="entry name" value="AB_hydrolase_fold"/>
</dbReference>
<dbReference type="Gene3D" id="3.40.50.1820">
    <property type="entry name" value="alpha/beta hydrolase"/>
    <property type="match status" value="1"/>
</dbReference>
<dbReference type="Proteomes" id="UP000616114">
    <property type="component" value="Unassembled WGS sequence"/>
</dbReference>
<comment type="caution">
    <text evidence="1">The sequence shown here is derived from an EMBL/GenBank/DDBJ whole genome shotgun (WGS) entry which is preliminary data.</text>
</comment>
<protein>
    <recommendedName>
        <fullName evidence="3">Serine hydrolase family protein</fullName>
    </recommendedName>
</protein>
<keyword evidence="2" id="KW-1185">Reference proteome</keyword>
<name>A0A8J2TV13_9MICO</name>
<dbReference type="PANTHER" id="PTHR15394:SF3">
    <property type="entry name" value="SERINE HYDROLASE RBBP9"/>
    <property type="match status" value="1"/>
</dbReference>
<dbReference type="PANTHER" id="PTHR15394">
    <property type="entry name" value="SERINE HYDROLASE RBBP9"/>
    <property type="match status" value="1"/>
</dbReference>
<dbReference type="InterPro" id="IPR010662">
    <property type="entry name" value="RBBP9/YdeN"/>
</dbReference>
<dbReference type="EMBL" id="BMFY01000001">
    <property type="protein sequence ID" value="GGA02616.1"/>
    <property type="molecule type" value="Genomic_DNA"/>
</dbReference>
<organism evidence="1 2">
    <name type="scientific">Sediminivirga luteola</name>
    <dbReference type="NCBI Taxonomy" id="1774748"/>
    <lineage>
        <taxon>Bacteria</taxon>
        <taxon>Bacillati</taxon>
        <taxon>Actinomycetota</taxon>
        <taxon>Actinomycetes</taxon>
        <taxon>Micrococcales</taxon>
        <taxon>Brevibacteriaceae</taxon>
        <taxon>Sediminivirga</taxon>
    </lineage>
</organism>